<comment type="caution">
    <text evidence="1">The sequence shown here is derived from an EMBL/GenBank/DDBJ whole genome shotgun (WGS) entry which is preliminary data.</text>
</comment>
<name>A0ABS6K1A7_9BACI</name>
<dbReference type="InterPro" id="IPR025449">
    <property type="entry name" value="JetB"/>
</dbReference>
<gene>
    <name evidence="1" type="ORF">KS407_17155</name>
</gene>
<proteinExistence type="predicted"/>
<sequence length="202" mass="24190">MLFISGSEIEQKELQDIINKLLSVNFLVKELDRTSYYLANRHKHKLEEFFKFLGWDFVIDDRHETIFVASPKGLHRKRLSREESIWLLVLRIIYQEKREGLSLSEFPITTLYEIKAKYETFRLPSFTKSKVNEYIRLCVRYQLMQPIDSDLHSDDCRFRLFHSWLHMIDSESIQQLNDKISRYELGIGEGDENEMDEETEAD</sequence>
<evidence type="ECO:0000313" key="1">
    <source>
        <dbReference type="EMBL" id="MBU9723150.1"/>
    </source>
</evidence>
<dbReference type="EMBL" id="JAHQCR010000070">
    <property type="protein sequence ID" value="MBU9723150.1"/>
    <property type="molecule type" value="Genomic_DNA"/>
</dbReference>
<evidence type="ECO:0000313" key="2">
    <source>
        <dbReference type="Proteomes" id="UP000790580"/>
    </source>
</evidence>
<dbReference type="Pfam" id="PF13835">
    <property type="entry name" value="DUF4194"/>
    <property type="match status" value="1"/>
</dbReference>
<dbReference type="Proteomes" id="UP000790580">
    <property type="component" value="Unassembled WGS sequence"/>
</dbReference>
<accession>A0ABS6K1A7</accession>
<protein>
    <submittedName>
        <fullName evidence="1">DUF4194 domain-containing protein</fullName>
    </submittedName>
</protein>
<reference evidence="1 2" key="1">
    <citation type="submission" date="2021-06" db="EMBL/GenBank/DDBJ databases">
        <title>Bacillus sp. RD4P76, an endophyte from a halophyte.</title>
        <authorList>
            <person name="Sun J.-Q."/>
        </authorList>
    </citation>
    <scope>NUCLEOTIDE SEQUENCE [LARGE SCALE GENOMIC DNA]</scope>
    <source>
        <strain evidence="1 2">JCM 17098</strain>
    </source>
</reference>
<keyword evidence="2" id="KW-1185">Reference proteome</keyword>
<organism evidence="1 2">
    <name type="scientific">Evansella alkalicola</name>
    <dbReference type="NCBI Taxonomy" id="745819"/>
    <lineage>
        <taxon>Bacteria</taxon>
        <taxon>Bacillati</taxon>
        <taxon>Bacillota</taxon>
        <taxon>Bacilli</taxon>
        <taxon>Bacillales</taxon>
        <taxon>Bacillaceae</taxon>
        <taxon>Evansella</taxon>
    </lineage>
</organism>